<reference evidence="2 3" key="1">
    <citation type="submission" date="2019-07" db="EMBL/GenBank/DDBJ databases">
        <title>Complete Genome Sequence of Leptotrichia goodfellowii Strain JCM 16774.</title>
        <authorList>
            <person name="Watanabe S."/>
            <person name="Cui L."/>
        </authorList>
    </citation>
    <scope>NUCLEOTIDE SEQUENCE [LARGE SCALE GENOMIC DNA]</scope>
    <source>
        <strain evidence="2 3">JCM16774</strain>
    </source>
</reference>
<dbReference type="RefSeq" id="WP_026738008.1">
    <property type="nucleotide sequence ID" value="NZ_AP019822.1"/>
</dbReference>
<name>A0A510JEZ8_9FUSO</name>
<keyword evidence="1" id="KW-0732">Signal</keyword>
<sequence length="222" mass="25823">MKKIIIVLMTLILSIQAFSETVVKGTYEKSKKRYKELNLKVMGNIKLNSISIDSKNSVTLKLENYNVIMNKNELLNLYNSDNTNKLNKLKNTLTDKEAVKYNLKNKIAELVENNKAIIYDKKNKTELKNIIKVEYHNYIYYDEGRGSGYEGYSFYADDNFEKVIMNFDIVVPGLGIPIHSSLGDNPYTENQKVGKNFEKYNERKELYEKARINPDKTITIKY</sequence>
<evidence type="ECO:0000313" key="3">
    <source>
        <dbReference type="Proteomes" id="UP000321606"/>
    </source>
</evidence>
<evidence type="ECO:0000313" key="2">
    <source>
        <dbReference type="EMBL" id="BBM36815.1"/>
    </source>
</evidence>
<dbReference type="AlphaFoldDB" id="A0A510JEZ8"/>
<dbReference type="KEGG" id="lgo:JCM16774_1761"/>
<feature type="chain" id="PRO_5021988099" evidence="1">
    <location>
        <begin position="20"/>
        <end position="222"/>
    </location>
</feature>
<dbReference type="EMBL" id="AP019822">
    <property type="protein sequence ID" value="BBM36815.1"/>
    <property type="molecule type" value="Genomic_DNA"/>
</dbReference>
<evidence type="ECO:0000256" key="1">
    <source>
        <dbReference type="SAM" id="SignalP"/>
    </source>
</evidence>
<accession>A0A510JEZ8</accession>
<dbReference type="STRING" id="714315.GCA_000516535_01769"/>
<dbReference type="Proteomes" id="UP000321606">
    <property type="component" value="Chromosome"/>
</dbReference>
<gene>
    <name evidence="2" type="ORF">JCM16774_1761</name>
</gene>
<protein>
    <submittedName>
        <fullName evidence="2">Uncharacterized protein</fullName>
    </submittedName>
</protein>
<feature type="signal peptide" evidence="1">
    <location>
        <begin position="1"/>
        <end position="19"/>
    </location>
</feature>
<organism evidence="2 3">
    <name type="scientific">Pseudoleptotrichia goodfellowii</name>
    <dbReference type="NCBI Taxonomy" id="157692"/>
    <lineage>
        <taxon>Bacteria</taxon>
        <taxon>Fusobacteriati</taxon>
        <taxon>Fusobacteriota</taxon>
        <taxon>Fusobacteriia</taxon>
        <taxon>Fusobacteriales</taxon>
        <taxon>Leptotrichiaceae</taxon>
        <taxon>Pseudoleptotrichia</taxon>
    </lineage>
</organism>
<proteinExistence type="predicted"/>